<comment type="subcellular location">
    <subcellularLocation>
        <location evidence="1">Membrane</location>
        <topology evidence="1">Single-pass type I membrane protein</topology>
    </subcellularLocation>
</comment>
<keyword evidence="17" id="KW-1015">Disulfide bond</keyword>
<feature type="compositionally biased region" description="Low complexity" evidence="23">
    <location>
        <begin position="251"/>
        <end position="272"/>
    </location>
</feature>
<dbReference type="PANTHER" id="PTHR47976">
    <property type="entry name" value="G-TYPE LECTIN S-RECEPTOR-LIKE SERINE/THREONINE-PROTEIN KINASE SD2-5"/>
    <property type="match status" value="1"/>
</dbReference>
<dbReference type="GO" id="GO:0030246">
    <property type="term" value="F:carbohydrate binding"/>
    <property type="evidence" value="ECO:0007669"/>
    <property type="project" value="UniProtKB-KW"/>
</dbReference>
<comment type="catalytic activity">
    <reaction evidence="21">
        <text>L-seryl-[protein] + ATP = O-phospho-L-seryl-[protein] + ADP + H(+)</text>
        <dbReference type="Rhea" id="RHEA:17989"/>
        <dbReference type="Rhea" id="RHEA-COMP:9863"/>
        <dbReference type="Rhea" id="RHEA-COMP:11604"/>
        <dbReference type="ChEBI" id="CHEBI:15378"/>
        <dbReference type="ChEBI" id="CHEBI:29999"/>
        <dbReference type="ChEBI" id="CHEBI:30616"/>
        <dbReference type="ChEBI" id="CHEBI:83421"/>
        <dbReference type="ChEBI" id="CHEBI:456216"/>
        <dbReference type="EC" id="2.7.11.1"/>
    </reaction>
</comment>
<dbReference type="FunFam" id="2.60.110.10:FF:000003">
    <property type="entry name" value="Thaumatin I"/>
    <property type="match status" value="1"/>
</dbReference>
<keyword evidence="14 22" id="KW-0067">ATP-binding</keyword>
<evidence type="ECO:0000256" key="8">
    <source>
        <dbReference type="ARBA" id="ARBA00022679"/>
    </source>
</evidence>
<dbReference type="PROSITE" id="PS00316">
    <property type="entry name" value="THAUMATIN_1"/>
    <property type="match status" value="1"/>
</dbReference>
<evidence type="ECO:0000256" key="23">
    <source>
        <dbReference type="SAM" id="MobiDB-lite"/>
    </source>
</evidence>
<dbReference type="Gene3D" id="1.10.510.10">
    <property type="entry name" value="Transferase(Phosphotransferase) domain 1"/>
    <property type="match status" value="1"/>
</dbReference>
<evidence type="ECO:0000256" key="9">
    <source>
        <dbReference type="ARBA" id="ARBA00022692"/>
    </source>
</evidence>
<organism evidence="27 28">
    <name type="scientific">Paspalum vaginatum</name>
    <name type="common">seashore paspalum</name>
    <dbReference type="NCBI Taxonomy" id="158149"/>
    <lineage>
        <taxon>Eukaryota</taxon>
        <taxon>Viridiplantae</taxon>
        <taxon>Streptophyta</taxon>
        <taxon>Embryophyta</taxon>
        <taxon>Tracheophyta</taxon>
        <taxon>Spermatophyta</taxon>
        <taxon>Magnoliopsida</taxon>
        <taxon>Liliopsida</taxon>
        <taxon>Poales</taxon>
        <taxon>Poaceae</taxon>
        <taxon>PACMAD clade</taxon>
        <taxon>Panicoideae</taxon>
        <taxon>Andropogonodae</taxon>
        <taxon>Paspaleae</taxon>
        <taxon>Paspalinae</taxon>
        <taxon>Paspalum</taxon>
    </lineage>
</organism>
<keyword evidence="5" id="KW-0929">Antimicrobial</keyword>
<keyword evidence="13" id="KW-0418">Kinase</keyword>
<evidence type="ECO:0000313" key="28">
    <source>
        <dbReference type="Proteomes" id="UP001164776"/>
    </source>
</evidence>
<dbReference type="GO" id="GO:0004674">
    <property type="term" value="F:protein serine/threonine kinase activity"/>
    <property type="evidence" value="ECO:0007669"/>
    <property type="project" value="UniProtKB-KW"/>
</dbReference>
<evidence type="ECO:0000256" key="17">
    <source>
        <dbReference type="ARBA" id="ARBA00023157"/>
    </source>
</evidence>
<dbReference type="InterPro" id="IPR051343">
    <property type="entry name" value="G-type_lectin_kinases/EP1-like"/>
</dbReference>
<keyword evidence="10 25" id="KW-0732">Signal</keyword>
<reference evidence="27 28" key="1">
    <citation type="submission" date="2022-10" db="EMBL/GenBank/DDBJ databases">
        <title>WGS assembly of Paspalum vaginatum 540-79.</title>
        <authorList>
            <person name="Sun G."/>
            <person name="Wase N."/>
            <person name="Shu S."/>
            <person name="Jenkins J."/>
            <person name="Zhou B."/>
            <person name="Torres-Rodriguez J."/>
            <person name="Chen C."/>
            <person name="Sandor L."/>
            <person name="Plott C."/>
            <person name="Yoshinga Y."/>
            <person name="Daum C."/>
            <person name="Qi P."/>
            <person name="Barry K."/>
            <person name="Lipzen A."/>
            <person name="Berry L."/>
            <person name="Pedersen C."/>
            <person name="Gottilla T."/>
            <person name="Foltz A."/>
            <person name="Yu H."/>
            <person name="O'Malley R."/>
            <person name="Zhang C."/>
            <person name="Devos K."/>
            <person name="Sigmon B."/>
            <person name="Yu B."/>
            <person name="Obata T."/>
            <person name="Schmutz J."/>
            <person name="Schnable J."/>
        </authorList>
    </citation>
    <scope>NUCLEOTIDE SEQUENCE [LARGE SCALE GENOMIC DNA]</scope>
    <source>
        <strain evidence="28">cv. 540-79</strain>
    </source>
</reference>
<dbReference type="Proteomes" id="UP001164776">
    <property type="component" value="Unassembled WGS sequence"/>
</dbReference>
<dbReference type="InterPro" id="IPR011009">
    <property type="entry name" value="Kinase-like_dom_sf"/>
</dbReference>
<gene>
    <name evidence="27" type="ORF">BS78_K088200</name>
</gene>
<feature type="signal peptide" evidence="25">
    <location>
        <begin position="1"/>
        <end position="25"/>
    </location>
</feature>
<comment type="caution">
    <text evidence="27">The sequence shown here is derived from an EMBL/GenBank/DDBJ whole genome shotgun (WGS) entry which is preliminary data.</text>
</comment>
<evidence type="ECO:0000256" key="20">
    <source>
        <dbReference type="ARBA" id="ARBA00047899"/>
    </source>
</evidence>
<feature type="region of interest" description="Disordered" evidence="23">
    <location>
        <begin position="251"/>
        <end position="275"/>
    </location>
</feature>
<evidence type="ECO:0000256" key="22">
    <source>
        <dbReference type="PROSITE-ProRule" id="PRU10141"/>
    </source>
</evidence>
<dbReference type="GO" id="GO:0016020">
    <property type="term" value="C:membrane"/>
    <property type="evidence" value="ECO:0007669"/>
    <property type="project" value="UniProtKB-SubCell"/>
</dbReference>
<dbReference type="OrthoDB" id="614891at2759"/>
<dbReference type="SUPFAM" id="SSF49870">
    <property type="entry name" value="Osmotin, thaumatin-like protein"/>
    <property type="match status" value="1"/>
</dbReference>
<dbReference type="AlphaFoldDB" id="A0A9W7X9X1"/>
<evidence type="ECO:0000256" key="11">
    <source>
        <dbReference type="ARBA" id="ARBA00022734"/>
    </source>
</evidence>
<dbReference type="PRINTS" id="PR00347">
    <property type="entry name" value="THAUMATIN"/>
</dbReference>
<dbReference type="PROSITE" id="PS50011">
    <property type="entry name" value="PROTEIN_KINASE_DOM"/>
    <property type="match status" value="1"/>
</dbReference>
<evidence type="ECO:0000313" key="27">
    <source>
        <dbReference type="EMBL" id="KAJ1256078.1"/>
    </source>
</evidence>
<dbReference type="InterPro" id="IPR037176">
    <property type="entry name" value="Osmotin/thaumatin-like_sf"/>
</dbReference>
<evidence type="ECO:0000256" key="3">
    <source>
        <dbReference type="ARBA" id="ARBA00012513"/>
    </source>
</evidence>
<dbReference type="CDD" id="cd09218">
    <property type="entry name" value="TLP-PA"/>
    <property type="match status" value="1"/>
</dbReference>
<keyword evidence="6" id="KW-0597">Phosphoprotein</keyword>
<dbReference type="PROSITE" id="PS00107">
    <property type="entry name" value="PROTEIN_KINASE_ATP"/>
    <property type="match status" value="1"/>
</dbReference>
<keyword evidence="18" id="KW-0675">Receptor</keyword>
<feature type="binding site" evidence="22">
    <location>
        <position position="372"/>
    </location>
    <ligand>
        <name>ATP</name>
        <dbReference type="ChEBI" id="CHEBI:30616"/>
    </ligand>
</feature>
<evidence type="ECO:0000256" key="5">
    <source>
        <dbReference type="ARBA" id="ARBA00022529"/>
    </source>
</evidence>
<evidence type="ECO:0000256" key="12">
    <source>
        <dbReference type="ARBA" id="ARBA00022741"/>
    </source>
</evidence>
<evidence type="ECO:0000256" key="4">
    <source>
        <dbReference type="ARBA" id="ARBA00022527"/>
    </source>
</evidence>
<keyword evidence="15 24" id="KW-1133">Transmembrane helix</keyword>
<dbReference type="PROSITE" id="PS51367">
    <property type="entry name" value="THAUMATIN_2"/>
    <property type="match status" value="1"/>
</dbReference>
<dbReference type="FunFam" id="1.10.510.10:FF:000248">
    <property type="entry name" value="S-receptor-like kinase 5"/>
    <property type="match status" value="1"/>
</dbReference>
<dbReference type="SMART" id="SM00205">
    <property type="entry name" value="THN"/>
    <property type="match status" value="1"/>
</dbReference>
<dbReference type="PANTHER" id="PTHR47976:SF9">
    <property type="entry name" value="OS01G0113650 PROTEIN"/>
    <property type="match status" value="1"/>
</dbReference>
<dbReference type="Pfam" id="PF00069">
    <property type="entry name" value="Pkinase"/>
    <property type="match status" value="1"/>
</dbReference>
<dbReference type="InterPro" id="IPR017441">
    <property type="entry name" value="Protein_kinase_ATP_BS"/>
</dbReference>
<evidence type="ECO:0000256" key="6">
    <source>
        <dbReference type="ARBA" id="ARBA00022553"/>
    </source>
</evidence>
<comment type="similarity">
    <text evidence="2">Belongs to the thaumatin family.</text>
</comment>
<accession>A0A9W7X9X1</accession>
<dbReference type="Pfam" id="PF00314">
    <property type="entry name" value="Thaumatin"/>
    <property type="match status" value="1"/>
</dbReference>
<dbReference type="GO" id="GO:0005524">
    <property type="term" value="F:ATP binding"/>
    <property type="evidence" value="ECO:0007669"/>
    <property type="project" value="UniProtKB-UniRule"/>
</dbReference>
<dbReference type="Gene3D" id="3.30.200.20">
    <property type="entry name" value="Phosphorylase Kinase, domain 1"/>
    <property type="match status" value="1"/>
</dbReference>
<keyword evidence="28" id="KW-1185">Reference proteome</keyword>
<evidence type="ECO:0000256" key="1">
    <source>
        <dbReference type="ARBA" id="ARBA00004479"/>
    </source>
</evidence>
<evidence type="ECO:0000256" key="15">
    <source>
        <dbReference type="ARBA" id="ARBA00022989"/>
    </source>
</evidence>
<keyword evidence="7" id="KW-0295">Fungicide</keyword>
<evidence type="ECO:0000256" key="18">
    <source>
        <dbReference type="ARBA" id="ARBA00023170"/>
    </source>
</evidence>
<feature type="chain" id="PRO_5040738973" description="non-specific serine/threonine protein kinase" evidence="25">
    <location>
        <begin position="26"/>
        <end position="658"/>
    </location>
</feature>
<dbReference type="InterPro" id="IPR000719">
    <property type="entry name" value="Prot_kinase_dom"/>
</dbReference>
<dbReference type="InterPro" id="IPR017949">
    <property type="entry name" value="Thaumatin_CS"/>
</dbReference>
<evidence type="ECO:0000256" key="2">
    <source>
        <dbReference type="ARBA" id="ARBA00010607"/>
    </source>
</evidence>
<dbReference type="SUPFAM" id="SSF56112">
    <property type="entry name" value="Protein kinase-like (PK-like)"/>
    <property type="match status" value="1"/>
</dbReference>
<evidence type="ECO:0000256" key="7">
    <source>
        <dbReference type="ARBA" id="ARBA00022577"/>
    </source>
</evidence>
<keyword evidence="11" id="KW-0430">Lectin</keyword>
<evidence type="ECO:0000256" key="24">
    <source>
        <dbReference type="SAM" id="Phobius"/>
    </source>
</evidence>
<dbReference type="PROSITE" id="PS00108">
    <property type="entry name" value="PROTEIN_KINASE_ST"/>
    <property type="match status" value="1"/>
</dbReference>
<dbReference type="CDD" id="cd14066">
    <property type="entry name" value="STKc_IRAK"/>
    <property type="match status" value="1"/>
</dbReference>
<dbReference type="EC" id="2.7.11.1" evidence="3"/>
<keyword evidence="8" id="KW-0808">Transferase</keyword>
<evidence type="ECO:0000256" key="19">
    <source>
        <dbReference type="ARBA" id="ARBA00023180"/>
    </source>
</evidence>
<feature type="domain" description="Protein kinase" evidence="26">
    <location>
        <begin position="345"/>
        <end position="625"/>
    </location>
</feature>
<proteinExistence type="inferred from homology"/>
<dbReference type="EMBL" id="MU629557">
    <property type="protein sequence ID" value="KAJ1256078.1"/>
    <property type="molecule type" value="Genomic_DNA"/>
</dbReference>
<sequence length="658" mass="72098">MSVESSLSALRLLPLFLLLPLSTDGATFTITNNCSYTVWPAAVPAGGGQQLNPGETWTVDVPAGTTGGRLWARTGCSFNSTGNGKCKTGDCGGVLSCTGYGQPPSTLAEYGLSQFNGMDFFDISLVDGFNVPMDFLPAPANLQEGKSCSKGPRCAANITSQCPGVLVAPGGCNNPCTVFRQDVYCCTGDSSNTCGPTNYSKYFKEMCPDAYSYPKDDSTSTFNCPTGTNYQVVFCPAINISGLALPPDANPPAAIATEPSAANPSAPIAPEPTHTNSSSFARKRVLAVILGPVGSLIVLFIFITFFTYKQRTWRHQAMEEGDEEFGELLRMPTRFTFQQLQEATRQFRDKLGEGGFGSVFEGQYGDERIAVKRLDGAGQGKKEFLAEVQTIGNIHHINLVRLIGFCAEKTHRLLVYEYMPKGSLDKWIYYHSDKSDLPLDWQTRHKIITQIAKGLSYLHEECMKKIAHLDVKPQNILIDDNFNAKLSDFGLCKLIDRDKSEVITRMRGTPGYLAPEWLTSQITEKADVYSFGVVVMEIISGRKNLDTSRSEGSTHLITLLEEKGRSDQLEDLIDQQSSDMQVHKQEVIQTMQLAMWCLQIDCKRRPKMSEVVKVLEGNMDAEPNIERNFVATSPAMFGIAENIGSSGVPLASDLSGPR</sequence>
<keyword evidence="12 22" id="KW-0547">Nucleotide-binding</keyword>
<evidence type="ECO:0000259" key="26">
    <source>
        <dbReference type="PROSITE" id="PS50011"/>
    </source>
</evidence>
<evidence type="ECO:0000256" key="21">
    <source>
        <dbReference type="ARBA" id="ARBA00048679"/>
    </source>
</evidence>
<dbReference type="GO" id="GO:0031640">
    <property type="term" value="P:killing of cells of another organism"/>
    <property type="evidence" value="ECO:0007669"/>
    <property type="project" value="UniProtKB-KW"/>
</dbReference>
<protein>
    <recommendedName>
        <fullName evidence="3">non-specific serine/threonine protein kinase</fullName>
        <ecNumber evidence="3">2.7.11.1</ecNumber>
    </recommendedName>
</protein>
<evidence type="ECO:0000256" key="14">
    <source>
        <dbReference type="ARBA" id="ARBA00022840"/>
    </source>
</evidence>
<comment type="catalytic activity">
    <reaction evidence="20">
        <text>L-threonyl-[protein] + ATP = O-phospho-L-threonyl-[protein] + ADP + H(+)</text>
        <dbReference type="Rhea" id="RHEA:46608"/>
        <dbReference type="Rhea" id="RHEA-COMP:11060"/>
        <dbReference type="Rhea" id="RHEA-COMP:11605"/>
        <dbReference type="ChEBI" id="CHEBI:15378"/>
        <dbReference type="ChEBI" id="CHEBI:30013"/>
        <dbReference type="ChEBI" id="CHEBI:30616"/>
        <dbReference type="ChEBI" id="CHEBI:61977"/>
        <dbReference type="ChEBI" id="CHEBI:456216"/>
        <dbReference type="EC" id="2.7.11.1"/>
    </reaction>
</comment>
<dbReference type="SMART" id="SM00220">
    <property type="entry name" value="S_TKc"/>
    <property type="match status" value="1"/>
</dbReference>
<dbReference type="Gene3D" id="2.60.110.10">
    <property type="entry name" value="Thaumatin"/>
    <property type="match status" value="1"/>
</dbReference>
<dbReference type="InterPro" id="IPR001938">
    <property type="entry name" value="Thaumatin"/>
</dbReference>
<keyword evidence="4" id="KW-0723">Serine/threonine-protein kinase</keyword>
<dbReference type="InterPro" id="IPR008271">
    <property type="entry name" value="Ser/Thr_kinase_AS"/>
</dbReference>
<dbReference type="GO" id="GO:0050832">
    <property type="term" value="P:defense response to fungus"/>
    <property type="evidence" value="ECO:0007669"/>
    <property type="project" value="UniProtKB-KW"/>
</dbReference>
<evidence type="ECO:0000256" key="25">
    <source>
        <dbReference type="SAM" id="SignalP"/>
    </source>
</evidence>
<evidence type="ECO:0000256" key="10">
    <source>
        <dbReference type="ARBA" id="ARBA00022729"/>
    </source>
</evidence>
<keyword evidence="9 24" id="KW-0812">Transmembrane</keyword>
<keyword evidence="19" id="KW-0325">Glycoprotein</keyword>
<name>A0A9W7X9X1_9POAL</name>
<dbReference type="FunFam" id="3.30.200.20:FF:000178">
    <property type="entry name" value="serine/threonine-protein kinase PBS1-like"/>
    <property type="match status" value="1"/>
</dbReference>
<keyword evidence="16 24" id="KW-0472">Membrane</keyword>
<feature type="transmembrane region" description="Helical" evidence="24">
    <location>
        <begin position="285"/>
        <end position="308"/>
    </location>
</feature>
<evidence type="ECO:0000256" key="16">
    <source>
        <dbReference type="ARBA" id="ARBA00023136"/>
    </source>
</evidence>
<evidence type="ECO:0000256" key="13">
    <source>
        <dbReference type="ARBA" id="ARBA00022777"/>
    </source>
</evidence>